<dbReference type="Proteomes" id="UP000009047">
    <property type="component" value="Chromosome"/>
</dbReference>
<feature type="transmembrane region" description="Helical" evidence="8">
    <location>
        <begin position="318"/>
        <end position="351"/>
    </location>
</feature>
<accession>E1QIF9</accession>
<evidence type="ECO:0000256" key="2">
    <source>
        <dbReference type="ARBA" id="ARBA00005236"/>
    </source>
</evidence>
<evidence type="ECO:0000259" key="10">
    <source>
        <dbReference type="Pfam" id="PF12704"/>
    </source>
</evidence>
<dbReference type="EMBL" id="CP002085">
    <property type="protein sequence ID" value="ADK85476.1"/>
    <property type="molecule type" value="Genomic_DNA"/>
</dbReference>
<sequence length="407" mass="43227">MGFESFVALRYLRSRRKQAFISVITMLSMAGVALGVCALIVVLSVMGGFQREWQKKILGQSSHVLVHGLSGSIDDPEAVMAKVRQDPDVTAVAPFVYGQVMLLAPGDAGGALLRGIDVASAAKVLDLQEIMISGSLSALDDGRTPPGIIVGAAMARSMGLHMGSVVSVVNPLGDDTPVGRLPRSEPFRVVGVFESGMYQYDSSVCYVSLAAGREFFGLGGAVSGLEVNIRDIYKAPEVAARLTEALGFEYYTRDWIRMNHTLFAALKLERVVMFIILTLIVLVAAFGIVSSLIMLVMDKTADIGVLKAMGASRKAVRRIFTMVGLTIGVAGTLIGVAGGLVLCAVLARYQFIELPKEIYALGTLPVEVDPLTVAIVAVSAMIISLLATIYPAAQAGALDPVEALRYE</sequence>
<evidence type="ECO:0000313" key="11">
    <source>
        <dbReference type="EMBL" id="ADK85476.1"/>
    </source>
</evidence>
<dbReference type="KEGG" id="dbr:Deba_2111"/>
<feature type="domain" description="MacB-like periplasmic core" evidence="10">
    <location>
        <begin position="25"/>
        <end position="244"/>
    </location>
</feature>
<dbReference type="Pfam" id="PF02687">
    <property type="entry name" value="FtsX"/>
    <property type="match status" value="1"/>
</dbReference>
<dbReference type="eggNOG" id="COG4591">
    <property type="taxonomic scope" value="Bacteria"/>
</dbReference>
<feature type="transmembrane region" description="Helical" evidence="8">
    <location>
        <begin position="20"/>
        <end position="46"/>
    </location>
</feature>
<keyword evidence="11" id="KW-0449">Lipoprotein</keyword>
<dbReference type="STRING" id="644282.Deba_2111"/>
<dbReference type="InterPro" id="IPR025857">
    <property type="entry name" value="MacB_PCD"/>
</dbReference>
<dbReference type="HOGENOM" id="CLU_000604_8_1_7"/>
<evidence type="ECO:0000256" key="3">
    <source>
        <dbReference type="ARBA" id="ARBA00022448"/>
    </source>
</evidence>
<feature type="transmembrane region" description="Helical" evidence="8">
    <location>
        <begin position="371"/>
        <end position="390"/>
    </location>
</feature>
<feature type="transmembrane region" description="Helical" evidence="8">
    <location>
        <begin position="271"/>
        <end position="297"/>
    </location>
</feature>
<dbReference type="OrthoDB" id="9808461at2"/>
<protein>
    <submittedName>
        <fullName evidence="11">Lipoprotein releasing system, transmembrane protein, LolC/E family</fullName>
    </submittedName>
</protein>
<comment type="subcellular location">
    <subcellularLocation>
        <location evidence="1">Cell membrane</location>
        <topology evidence="1">Multi-pass membrane protein</topology>
    </subcellularLocation>
</comment>
<dbReference type="InterPro" id="IPR003838">
    <property type="entry name" value="ABC3_permease_C"/>
</dbReference>
<dbReference type="NCBIfam" id="TIGR02212">
    <property type="entry name" value="lolCE"/>
    <property type="match status" value="1"/>
</dbReference>
<dbReference type="GO" id="GO:0044874">
    <property type="term" value="P:lipoprotein localization to outer membrane"/>
    <property type="evidence" value="ECO:0007669"/>
    <property type="project" value="TreeGrafter"/>
</dbReference>
<keyword evidence="3" id="KW-0813">Transport</keyword>
<evidence type="ECO:0000256" key="6">
    <source>
        <dbReference type="ARBA" id="ARBA00022989"/>
    </source>
</evidence>
<feature type="domain" description="ABC3 transporter permease C-terminal" evidence="9">
    <location>
        <begin position="274"/>
        <end position="396"/>
    </location>
</feature>
<keyword evidence="5 8" id="KW-0812">Transmembrane</keyword>
<comment type="similarity">
    <text evidence="2">Belongs to the ABC-4 integral membrane protein family. LolC/E subfamily.</text>
</comment>
<reference evidence="11 12" key="1">
    <citation type="journal article" date="2010" name="Stand. Genomic Sci.">
        <title>Complete genome sequence of Desulfarculus baarsii type strain (2st14).</title>
        <authorList>
            <person name="Sun H."/>
            <person name="Spring S."/>
            <person name="Lapidus A."/>
            <person name="Davenport K."/>
            <person name="Del Rio T.G."/>
            <person name="Tice H."/>
            <person name="Nolan M."/>
            <person name="Copeland A."/>
            <person name="Cheng J.F."/>
            <person name="Lucas S."/>
            <person name="Tapia R."/>
            <person name="Goodwin L."/>
            <person name="Pitluck S."/>
            <person name="Ivanova N."/>
            <person name="Pagani I."/>
            <person name="Mavromatis K."/>
            <person name="Ovchinnikova G."/>
            <person name="Pati A."/>
            <person name="Chen A."/>
            <person name="Palaniappan K."/>
            <person name="Hauser L."/>
            <person name="Chang Y.J."/>
            <person name="Jeffries C.D."/>
            <person name="Detter J.C."/>
            <person name="Han C."/>
            <person name="Rohde M."/>
            <person name="Brambilla E."/>
            <person name="Goker M."/>
            <person name="Woyke T."/>
            <person name="Bristow J."/>
            <person name="Eisen J.A."/>
            <person name="Markowitz V."/>
            <person name="Hugenholtz P."/>
            <person name="Kyrpides N.C."/>
            <person name="Klenk H.P."/>
            <person name="Land M."/>
        </authorList>
    </citation>
    <scope>NUCLEOTIDE SEQUENCE [LARGE SCALE GENOMIC DNA]</scope>
    <source>
        <strain evidence="12">ATCC 33931 / DSM 2075 / LMG 7858 / VKM B-1802 / 2st14</strain>
    </source>
</reference>
<keyword evidence="12" id="KW-1185">Reference proteome</keyword>
<evidence type="ECO:0000259" key="9">
    <source>
        <dbReference type="Pfam" id="PF02687"/>
    </source>
</evidence>
<dbReference type="InterPro" id="IPR011925">
    <property type="entry name" value="LolCE_TM"/>
</dbReference>
<dbReference type="PANTHER" id="PTHR30489:SF0">
    <property type="entry name" value="LIPOPROTEIN-RELEASING SYSTEM TRANSMEMBRANE PROTEIN LOLE"/>
    <property type="match status" value="1"/>
</dbReference>
<dbReference type="PANTHER" id="PTHR30489">
    <property type="entry name" value="LIPOPROTEIN-RELEASING SYSTEM TRANSMEMBRANE PROTEIN LOLE"/>
    <property type="match status" value="1"/>
</dbReference>
<dbReference type="AlphaFoldDB" id="E1QIF9"/>
<dbReference type="InterPro" id="IPR051447">
    <property type="entry name" value="Lipoprotein-release_system"/>
</dbReference>
<evidence type="ECO:0000256" key="5">
    <source>
        <dbReference type="ARBA" id="ARBA00022692"/>
    </source>
</evidence>
<keyword evidence="7 8" id="KW-0472">Membrane</keyword>
<gene>
    <name evidence="11" type="ordered locus">Deba_2111</name>
</gene>
<dbReference type="GO" id="GO:0042953">
    <property type="term" value="P:lipoprotein transport"/>
    <property type="evidence" value="ECO:0007669"/>
    <property type="project" value="InterPro"/>
</dbReference>
<dbReference type="GO" id="GO:0098797">
    <property type="term" value="C:plasma membrane protein complex"/>
    <property type="evidence" value="ECO:0007669"/>
    <property type="project" value="TreeGrafter"/>
</dbReference>
<evidence type="ECO:0000256" key="8">
    <source>
        <dbReference type="SAM" id="Phobius"/>
    </source>
</evidence>
<evidence type="ECO:0000256" key="7">
    <source>
        <dbReference type="ARBA" id="ARBA00023136"/>
    </source>
</evidence>
<dbReference type="Pfam" id="PF12704">
    <property type="entry name" value="MacB_PCD"/>
    <property type="match status" value="1"/>
</dbReference>
<evidence type="ECO:0000256" key="1">
    <source>
        <dbReference type="ARBA" id="ARBA00004651"/>
    </source>
</evidence>
<name>E1QIF9_DESB2</name>
<evidence type="ECO:0000256" key="4">
    <source>
        <dbReference type="ARBA" id="ARBA00022475"/>
    </source>
</evidence>
<evidence type="ECO:0000313" key="12">
    <source>
        <dbReference type="Proteomes" id="UP000009047"/>
    </source>
</evidence>
<dbReference type="RefSeq" id="WP_013258917.1">
    <property type="nucleotide sequence ID" value="NC_014365.1"/>
</dbReference>
<keyword evidence="4" id="KW-1003">Cell membrane</keyword>
<organism evidence="11 12">
    <name type="scientific">Desulfarculus baarsii (strain ATCC 33931 / DSM 2075 / LMG 7858 / VKM B-1802 / 2st14)</name>
    <dbReference type="NCBI Taxonomy" id="644282"/>
    <lineage>
        <taxon>Bacteria</taxon>
        <taxon>Pseudomonadati</taxon>
        <taxon>Thermodesulfobacteriota</taxon>
        <taxon>Desulfarculia</taxon>
        <taxon>Desulfarculales</taxon>
        <taxon>Desulfarculaceae</taxon>
        <taxon>Desulfarculus</taxon>
    </lineage>
</organism>
<keyword evidence="6 8" id="KW-1133">Transmembrane helix</keyword>
<proteinExistence type="inferred from homology"/>